<comment type="caution">
    <text evidence="1">The sequence shown here is derived from an EMBL/GenBank/DDBJ whole genome shotgun (WGS) entry which is preliminary data.</text>
</comment>
<reference evidence="2" key="1">
    <citation type="submission" date="2015-08" db="EMBL/GenBank/DDBJ databases">
        <title>Genome sequencing project for genomic taxonomy and phylogenomics of Bacillus-like bacteria.</title>
        <authorList>
            <person name="Liu B."/>
            <person name="Wang J."/>
            <person name="Zhu Y."/>
            <person name="Liu G."/>
            <person name="Chen Q."/>
            <person name="Chen Z."/>
            <person name="Lan J."/>
            <person name="Che J."/>
            <person name="Ge C."/>
            <person name="Shi H."/>
            <person name="Pan Z."/>
            <person name="Liu X."/>
        </authorList>
    </citation>
    <scope>NUCLEOTIDE SEQUENCE [LARGE SCALE GENOMIC DNA]</scope>
    <source>
        <strain evidence="2">FJAT-22460</strain>
    </source>
</reference>
<accession>A0A0M1P4I5</accession>
<protein>
    <submittedName>
        <fullName evidence="1">Uncharacterized protein</fullName>
    </submittedName>
</protein>
<evidence type="ECO:0000313" key="2">
    <source>
        <dbReference type="Proteomes" id="UP000036932"/>
    </source>
</evidence>
<evidence type="ECO:0000313" key="1">
    <source>
        <dbReference type="EMBL" id="KOR89225.1"/>
    </source>
</evidence>
<dbReference type="EMBL" id="LIUT01000001">
    <property type="protein sequence ID" value="KOR89225.1"/>
    <property type="molecule type" value="Genomic_DNA"/>
</dbReference>
<keyword evidence="2" id="KW-1185">Reference proteome</keyword>
<gene>
    <name evidence="1" type="ORF">AM231_08690</name>
</gene>
<sequence>MPTELADRLASLEDMAYGIGGWKQRIWSKLYGGFRGIVQGSLSHWTWNCWCCGHGMRGGGVCHLPGQGRAADWVAAGSMDGEFLEGTQYTLLAADYISATPSEFREDE</sequence>
<dbReference type="PATRIC" id="fig|1705565.3.peg.3691"/>
<proteinExistence type="predicted"/>
<name>A0A0M1P4I5_9BACL</name>
<dbReference type="AlphaFoldDB" id="A0A0M1P4I5"/>
<dbReference type="Proteomes" id="UP000036932">
    <property type="component" value="Unassembled WGS sequence"/>
</dbReference>
<organism evidence="1 2">
    <name type="scientific">Paenibacillus solani</name>
    <dbReference type="NCBI Taxonomy" id="1705565"/>
    <lineage>
        <taxon>Bacteria</taxon>
        <taxon>Bacillati</taxon>
        <taxon>Bacillota</taxon>
        <taxon>Bacilli</taxon>
        <taxon>Bacillales</taxon>
        <taxon>Paenibacillaceae</taxon>
        <taxon>Paenibacillus</taxon>
    </lineage>
</organism>